<dbReference type="RefSeq" id="WP_143542734.1">
    <property type="nucleotide sequence ID" value="NZ_NOVD01000053.1"/>
</dbReference>
<sequence>MRTDTETSDTVDNATTSLQPADYFAVGQAAHARGAGNLPFVDPAVYRAVEGRAVGDPVTRKILTAFNKGWTAANLAADVPDEDECDTDGCDGRLDDGEGWDGKCGTCADQATSDDQCVDIELRNVLTLVCGDVVRTVAADGETVDYTVGTVTRFDENTVHVEVAGIVNMPETVYYEPDTEVVVLMAS</sequence>
<accession>A0A2A5J201</accession>
<dbReference type="AlphaFoldDB" id="A0A2A5J201"/>
<evidence type="ECO:0000313" key="2">
    <source>
        <dbReference type="Proteomes" id="UP000230886"/>
    </source>
</evidence>
<dbReference type="EMBL" id="NOVD01000053">
    <property type="protein sequence ID" value="PCK23267.1"/>
    <property type="molecule type" value="Genomic_DNA"/>
</dbReference>
<organism evidence="1 2">
    <name type="scientific">Rhodococcus qingshengii</name>
    <dbReference type="NCBI Taxonomy" id="334542"/>
    <lineage>
        <taxon>Bacteria</taxon>
        <taxon>Bacillati</taxon>
        <taxon>Actinomycetota</taxon>
        <taxon>Actinomycetes</taxon>
        <taxon>Mycobacteriales</taxon>
        <taxon>Nocardiaceae</taxon>
        <taxon>Rhodococcus</taxon>
        <taxon>Rhodococcus erythropolis group</taxon>
    </lineage>
</organism>
<dbReference type="Proteomes" id="UP000230886">
    <property type="component" value="Unassembled WGS sequence"/>
</dbReference>
<protein>
    <submittedName>
        <fullName evidence="1">Uncharacterized protein</fullName>
    </submittedName>
</protein>
<evidence type="ECO:0000313" key="1">
    <source>
        <dbReference type="EMBL" id="PCK23267.1"/>
    </source>
</evidence>
<comment type="caution">
    <text evidence="1">The sequence shown here is derived from an EMBL/GenBank/DDBJ whole genome shotgun (WGS) entry which is preliminary data.</text>
</comment>
<gene>
    <name evidence="1" type="ORF">CHR55_30420</name>
</gene>
<reference evidence="1 2" key="1">
    <citation type="submission" date="2017-07" db="EMBL/GenBank/DDBJ databases">
        <title>Draft sequence of Rhodococcus enclensis 23b-28.</title>
        <authorList>
            <person name="Besaury L."/>
            <person name="Sancelme M."/>
            <person name="Amato P."/>
            <person name="Lallement A."/>
            <person name="Delort A.-M."/>
        </authorList>
    </citation>
    <scope>NUCLEOTIDE SEQUENCE [LARGE SCALE GENOMIC DNA]</scope>
    <source>
        <strain evidence="1 2">23b-28</strain>
    </source>
</reference>
<name>A0A2A5J201_RHOSG</name>
<proteinExistence type="predicted"/>